<evidence type="ECO:0000256" key="7">
    <source>
        <dbReference type="ARBA" id="ARBA00049288"/>
    </source>
</evidence>
<comment type="similarity">
    <text evidence="3 8 10">Belongs to the citrate synthase family.</text>
</comment>
<dbReference type="NCBIfam" id="TIGR01800">
    <property type="entry name" value="cit_synth_II"/>
    <property type="match status" value="1"/>
</dbReference>
<dbReference type="AlphaFoldDB" id="B6XCP0"/>
<dbReference type="SUPFAM" id="SSF48256">
    <property type="entry name" value="Citrate synthase"/>
    <property type="match status" value="1"/>
</dbReference>
<dbReference type="InterPro" id="IPR016142">
    <property type="entry name" value="Citrate_synth-like_lrg_a-sub"/>
</dbReference>
<keyword evidence="4" id="KW-0816">Tricarboxylic acid cycle</keyword>
<evidence type="ECO:0000256" key="9">
    <source>
        <dbReference type="PIRSR" id="PIRSR001369-1"/>
    </source>
</evidence>
<dbReference type="Proteomes" id="UP000003729">
    <property type="component" value="Unassembled WGS sequence"/>
</dbReference>
<evidence type="ECO:0000256" key="5">
    <source>
        <dbReference type="ARBA" id="ARBA00022679"/>
    </source>
</evidence>
<reference evidence="11 12" key="2">
    <citation type="submission" date="2008-10" db="EMBL/GenBank/DDBJ databases">
        <authorList>
            <person name="Fulton L."/>
            <person name="Clifton S."/>
            <person name="Fulton B."/>
            <person name="Xu J."/>
            <person name="Minx P."/>
            <person name="Pepin K.H."/>
            <person name="Johnson M."/>
            <person name="Bhonagiri V."/>
            <person name="Nash W.E."/>
            <person name="Mardis E.R."/>
            <person name="Wilson R.K."/>
        </authorList>
    </citation>
    <scope>NUCLEOTIDE SEQUENCE [LARGE SCALE GENOMIC DNA]</scope>
    <source>
        <strain evidence="11 12">DSM 30120</strain>
    </source>
</reference>
<dbReference type="Gene3D" id="1.10.230.10">
    <property type="entry name" value="Cytochrome P450-Terp, domain 2"/>
    <property type="match status" value="1"/>
</dbReference>
<comment type="pathway">
    <text evidence="2">Organic acid metabolism; propanoate degradation.</text>
</comment>
<dbReference type="InterPro" id="IPR002020">
    <property type="entry name" value="Citrate_synthase"/>
</dbReference>
<evidence type="ECO:0000256" key="4">
    <source>
        <dbReference type="ARBA" id="ARBA00022532"/>
    </source>
</evidence>
<evidence type="ECO:0000313" key="11">
    <source>
        <dbReference type="EMBL" id="EEB46788.1"/>
    </source>
</evidence>
<dbReference type="InterPro" id="IPR024176">
    <property type="entry name" value="Citrate_synthase_bac-typ"/>
</dbReference>
<name>B6XCP0_9GAMM</name>
<proteinExistence type="inferred from homology"/>
<feature type="active site" evidence="9">
    <location>
        <position position="325"/>
    </location>
</feature>
<dbReference type="UniPathway" id="UPA00223">
    <property type="reaction ID" value="UER00717"/>
</dbReference>
<comment type="catalytic activity">
    <reaction evidence="7">
        <text>oxaloacetate + acetyl-CoA + H2O = citrate + CoA + H(+)</text>
        <dbReference type="Rhea" id="RHEA:16845"/>
        <dbReference type="ChEBI" id="CHEBI:15377"/>
        <dbReference type="ChEBI" id="CHEBI:15378"/>
        <dbReference type="ChEBI" id="CHEBI:16452"/>
        <dbReference type="ChEBI" id="CHEBI:16947"/>
        <dbReference type="ChEBI" id="CHEBI:57287"/>
        <dbReference type="ChEBI" id="CHEBI:57288"/>
        <dbReference type="EC" id="2.3.3.16"/>
    </reaction>
</comment>
<dbReference type="GO" id="GO:0006099">
    <property type="term" value="P:tricarboxylic acid cycle"/>
    <property type="evidence" value="ECO:0007669"/>
    <property type="project" value="UniProtKB-UniPathway"/>
</dbReference>
<dbReference type="GO" id="GO:0005737">
    <property type="term" value="C:cytoplasm"/>
    <property type="evidence" value="ECO:0007669"/>
    <property type="project" value="InterPro"/>
</dbReference>
<dbReference type="InterPro" id="IPR016143">
    <property type="entry name" value="Citrate_synth-like_sm_a-sub"/>
</dbReference>
<keyword evidence="5 8" id="KW-0808">Transferase</keyword>
<evidence type="ECO:0000313" key="12">
    <source>
        <dbReference type="Proteomes" id="UP000003729"/>
    </source>
</evidence>
<evidence type="ECO:0000256" key="8">
    <source>
        <dbReference type="PIRNR" id="PIRNR001369"/>
    </source>
</evidence>
<evidence type="ECO:0000256" key="10">
    <source>
        <dbReference type="RuleBase" id="RU003406"/>
    </source>
</evidence>
<dbReference type="GO" id="GO:0019679">
    <property type="term" value="P:propionate metabolic process, methylcitrate cycle"/>
    <property type="evidence" value="ECO:0007669"/>
    <property type="project" value="TreeGrafter"/>
</dbReference>
<evidence type="ECO:0000256" key="6">
    <source>
        <dbReference type="ARBA" id="ARBA00049052"/>
    </source>
</evidence>
<dbReference type="PANTHER" id="PTHR11739">
    <property type="entry name" value="CITRATE SYNTHASE"/>
    <property type="match status" value="1"/>
</dbReference>
<dbReference type="FunFam" id="1.10.230.10:FF:000003">
    <property type="entry name" value="Citrate synthase"/>
    <property type="match status" value="1"/>
</dbReference>
<accession>B6XCP0</accession>
<feature type="active site" evidence="9">
    <location>
        <position position="274"/>
    </location>
</feature>
<dbReference type="PANTHER" id="PTHR11739:SF25">
    <property type="entry name" value="CITRATE SYNTHASE-RELATED PROTEIN DDB_G0287281"/>
    <property type="match status" value="1"/>
</dbReference>
<dbReference type="PROSITE" id="PS00480">
    <property type="entry name" value="CITRATE_SYNTHASE"/>
    <property type="match status" value="1"/>
</dbReference>
<dbReference type="Gene3D" id="1.10.580.10">
    <property type="entry name" value="Citrate Synthase, domain 1"/>
    <property type="match status" value="1"/>
</dbReference>
<dbReference type="eggNOG" id="COG0372">
    <property type="taxonomic scope" value="Bacteria"/>
</dbReference>
<dbReference type="PIRSF" id="PIRSF001369">
    <property type="entry name" value="Citrate_synth"/>
    <property type="match status" value="1"/>
</dbReference>
<comment type="caution">
    <text evidence="11">The sequence shown here is derived from an EMBL/GenBank/DDBJ whole genome shotgun (WGS) entry which is preliminary data.</text>
</comment>
<sequence length="388" mass="43277">MMNEQLNSAVTPSFKPKKSVALSGVTAGNTALCTVGRNGNDLHYRGYDIHDLATQCEYEEVAYLLIHDKLPNRTELAAYKEKLKPLRGLPTNVKQTLESIPANTHPMDVIRTGVSMMGCVLPEKEVHTLAGAKDIADRLLASLGSILLYWYHFSHHGRRIETMTDDDSIGAHFLHLLHGKKPPAQWEKFMHIASILYAEHEFNASTFAARVIAGTGTDFYSAITGAIAALRGPKHGGANEVSLEIQQRYSSIEDAEQDIVARLKNSEVIIGFGHPVYTLADPRHPIIKSVALQLSEQSMNRHLYTIADHIESVMKREKGMFPNLDWFSSVVYHLMGVPTAMYTPLFAIARIAGWSAHIIEQRQDNKIIRPSANYTGPENKLFVPIEQR</sequence>
<evidence type="ECO:0000256" key="2">
    <source>
        <dbReference type="ARBA" id="ARBA00005026"/>
    </source>
</evidence>
<protein>
    <recommendedName>
        <fullName evidence="8">Citrate synthase</fullName>
    </recommendedName>
</protein>
<gene>
    <name evidence="11" type="ORF">PROVALCAL_01106</name>
</gene>
<evidence type="ECO:0000256" key="1">
    <source>
        <dbReference type="ARBA" id="ARBA00004751"/>
    </source>
</evidence>
<organism evidence="11 12">
    <name type="scientific">Providencia alcalifaciens DSM 30120</name>
    <dbReference type="NCBI Taxonomy" id="520999"/>
    <lineage>
        <taxon>Bacteria</taxon>
        <taxon>Pseudomonadati</taxon>
        <taxon>Pseudomonadota</taxon>
        <taxon>Gammaproteobacteria</taxon>
        <taxon>Enterobacterales</taxon>
        <taxon>Morganellaceae</taxon>
        <taxon>Providencia</taxon>
    </lineage>
</organism>
<dbReference type="NCBIfam" id="NF009006">
    <property type="entry name" value="PRK12351.1"/>
    <property type="match status" value="1"/>
</dbReference>
<dbReference type="InterPro" id="IPR019810">
    <property type="entry name" value="Citrate_synthase_AS"/>
</dbReference>
<dbReference type="Pfam" id="PF00285">
    <property type="entry name" value="Citrate_synt"/>
    <property type="match status" value="1"/>
</dbReference>
<comment type="catalytic activity">
    <reaction evidence="6">
        <text>propanoyl-CoA + oxaloacetate + H2O = (2S,3S)-2-methylcitrate + CoA + H(+)</text>
        <dbReference type="Rhea" id="RHEA:23780"/>
        <dbReference type="ChEBI" id="CHEBI:15377"/>
        <dbReference type="ChEBI" id="CHEBI:15378"/>
        <dbReference type="ChEBI" id="CHEBI:16452"/>
        <dbReference type="ChEBI" id="CHEBI:57287"/>
        <dbReference type="ChEBI" id="CHEBI:57392"/>
        <dbReference type="ChEBI" id="CHEBI:58853"/>
        <dbReference type="EC" id="2.3.3.5"/>
    </reaction>
</comment>
<comment type="pathway">
    <text evidence="1">Carbohydrate metabolism; tricarboxylic acid cycle; isocitrate from oxaloacetate: step 1/2.</text>
</comment>
<dbReference type="InterPro" id="IPR011278">
    <property type="entry name" value="2-MeCitrate/Citrate_synth_II"/>
</dbReference>
<dbReference type="InterPro" id="IPR036969">
    <property type="entry name" value="Citrate_synthase_sf"/>
</dbReference>
<dbReference type="GO" id="GO:0050440">
    <property type="term" value="F:2-methylcitrate synthase activity"/>
    <property type="evidence" value="ECO:0007669"/>
    <property type="project" value="UniProtKB-EC"/>
</dbReference>
<evidence type="ECO:0000256" key="3">
    <source>
        <dbReference type="ARBA" id="ARBA00010566"/>
    </source>
</evidence>
<dbReference type="GO" id="GO:0036440">
    <property type="term" value="F:citrate synthase activity"/>
    <property type="evidence" value="ECO:0007669"/>
    <property type="project" value="UniProtKB-EC"/>
</dbReference>
<dbReference type="GO" id="GO:0005975">
    <property type="term" value="P:carbohydrate metabolic process"/>
    <property type="evidence" value="ECO:0007669"/>
    <property type="project" value="TreeGrafter"/>
</dbReference>
<dbReference type="PRINTS" id="PR00143">
    <property type="entry name" value="CITRTSNTHASE"/>
</dbReference>
<dbReference type="EMBL" id="ABXW01000017">
    <property type="protein sequence ID" value="EEB46788.1"/>
    <property type="molecule type" value="Genomic_DNA"/>
</dbReference>
<reference evidence="11 12" key="1">
    <citation type="submission" date="2008-10" db="EMBL/GenBank/DDBJ databases">
        <title>Draft genome sequence of Providencia alcalifaciens (DSM 30120).</title>
        <authorList>
            <person name="Sudarsanam P."/>
            <person name="Ley R."/>
            <person name="Guruge J."/>
            <person name="Turnbaugh P.J."/>
            <person name="Mahowald M."/>
            <person name="Liep D."/>
            <person name="Gordon J."/>
        </authorList>
    </citation>
    <scope>NUCLEOTIDE SEQUENCE [LARGE SCALE GENOMIC DNA]</scope>
    <source>
        <strain evidence="11 12">DSM 30120</strain>
    </source>
</reference>